<organism evidence="2 3">
    <name type="scientific">Candidatus Obscuribacter phosphatis</name>
    <dbReference type="NCBI Taxonomy" id="1906157"/>
    <lineage>
        <taxon>Bacteria</taxon>
        <taxon>Bacillati</taxon>
        <taxon>Candidatus Melainabacteria</taxon>
        <taxon>Candidatus Obscuribacterales</taxon>
        <taxon>Candidatus Obscuribacteraceae</taxon>
        <taxon>Candidatus Obscuribacter</taxon>
    </lineage>
</organism>
<keyword evidence="1" id="KW-0812">Transmembrane</keyword>
<dbReference type="GO" id="GO:0003824">
    <property type="term" value="F:catalytic activity"/>
    <property type="evidence" value="ECO:0007669"/>
    <property type="project" value="InterPro"/>
</dbReference>
<accession>A0A8J7PNH3</accession>
<feature type="transmembrane region" description="Helical" evidence="1">
    <location>
        <begin position="156"/>
        <end position="177"/>
    </location>
</feature>
<keyword evidence="1" id="KW-0472">Membrane</keyword>
<dbReference type="PANTHER" id="PTHR11558:SF11">
    <property type="entry name" value="SPERMIDINE SYNTHASE"/>
    <property type="match status" value="1"/>
</dbReference>
<feature type="transmembrane region" description="Helical" evidence="1">
    <location>
        <begin position="206"/>
        <end position="227"/>
    </location>
</feature>
<keyword evidence="1" id="KW-1133">Transmembrane helix</keyword>
<dbReference type="CDD" id="cd02440">
    <property type="entry name" value="AdoMet_MTases"/>
    <property type="match status" value="1"/>
</dbReference>
<evidence type="ECO:0000313" key="3">
    <source>
        <dbReference type="Proteomes" id="UP000664277"/>
    </source>
</evidence>
<dbReference type="InterPro" id="IPR029063">
    <property type="entry name" value="SAM-dependent_MTases_sf"/>
</dbReference>
<feature type="transmembrane region" description="Helical" evidence="1">
    <location>
        <begin position="628"/>
        <end position="651"/>
    </location>
</feature>
<reference evidence="2" key="1">
    <citation type="submission" date="2021-02" db="EMBL/GenBank/DDBJ databases">
        <title>Genome-Resolved Metagenomics of a Microbial Community Performing Photosynthetic Biological Nutrient Removal.</title>
        <authorList>
            <person name="Mcdaniel E.A."/>
        </authorList>
    </citation>
    <scope>NUCLEOTIDE SEQUENCE</scope>
    <source>
        <strain evidence="2">UWPOB_OBS1</strain>
    </source>
</reference>
<proteinExistence type="predicted"/>
<evidence type="ECO:0008006" key="4">
    <source>
        <dbReference type="Google" id="ProtNLM"/>
    </source>
</evidence>
<protein>
    <recommendedName>
        <fullName evidence="4">Spermidine synthase</fullName>
    </recommendedName>
</protein>
<feature type="transmembrane region" description="Helical" evidence="1">
    <location>
        <begin position="70"/>
        <end position="92"/>
    </location>
</feature>
<dbReference type="Pfam" id="PF01564">
    <property type="entry name" value="Spermine_synth"/>
    <property type="match status" value="1"/>
</dbReference>
<feature type="transmembrane region" description="Helical" evidence="1">
    <location>
        <begin position="566"/>
        <end position="587"/>
    </location>
</feature>
<dbReference type="Gene3D" id="3.40.50.150">
    <property type="entry name" value="Vaccinia Virus protein VP39"/>
    <property type="match status" value="1"/>
</dbReference>
<dbReference type="InterPro" id="IPR001045">
    <property type="entry name" value="Spermi_synthase"/>
</dbReference>
<feature type="transmembrane region" description="Helical" evidence="1">
    <location>
        <begin position="7"/>
        <end position="30"/>
    </location>
</feature>
<dbReference type="AlphaFoldDB" id="A0A8J7PNH3"/>
<dbReference type="SUPFAM" id="SSF53335">
    <property type="entry name" value="S-adenosyl-L-methionine-dependent methyltransferases"/>
    <property type="match status" value="1"/>
</dbReference>
<feature type="transmembrane region" description="Helical" evidence="1">
    <location>
        <begin position="599"/>
        <end position="622"/>
    </location>
</feature>
<comment type="caution">
    <text evidence="2">The sequence shown here is derived from an EMBL/GenBank/DDBJ whole genome shotgun (WGS) entry which is preliminary data.</text>
</comment>
<gene>
    <name evidence="2" type="ORF">J0M35_17310</name>
</gene>
<sequence length="726" mass="81311">MTSTRKIIIELAAISFFSLFLELMIIRWLSSEIRTFAYFKNVPLMACLFGLGVGLALSKSSRDWKKWVPFALLGIVSLICFADPLKLVHITIVDPTEYYIVGPIAWKAMDVSRPVDYVLQTFKGYAVLMGVYYLLVLTFIGVGQKIGSLFDQLKPLQAYTVDIAASLLGVFCFSLMSFFSLPPGWWMLLIFVLGSYFFRKPLQISALLVATILGFATADPGVIWSPYYRISVRDGIIPADGNSPELFYGYNIDVNHDGIMGAYDNRPETVGRLTEKQKEKVLRYYDMLYDLIGSKPRTAMIIAAGAGNDLACGLRHGLTSIDAVELDKTFIEKGKKLHPEKPYDNPAVTVHIDDARAYMQRCQKKYDLVDFAYLDAHAAFSSMSSIRLDNYIYTEESFKNAKRLLNDKGILAVTFYAMTWWQEIRVFKTIEKVFGEEPLAFWSPNGQAVTILIGPGLDKQAALAAGYKQFNRKYVEDNHVPKLIADWDRVETTTDDWPFLFLRGREMSLTYCAGLLFTLLIGWGFVRRSFGATTKENLSRAMFCLGAGFMLLEVKSVSQMGLVLGATWLTNAFVISAVLFMILIANLIQLKCKSKNLKLPYICIFVSLVLSYFIPISVFAGLDIVPRTIISSLFLALPIPFAAWIFAITFSNCKDQSRLLGMNLLGTLVGGAMEYVSMITGIAAMNLLALVLYALAFHFTSKAESEDGYGKAELELEPETKMIDQS</sequence>
<feature type="transmembrane region" description="Helical" evidence="1">
    <location>
        <begin position="183"/>
        <end position="199"/>
    </location>
</feature>
<evidence type="ECO:0000256" key="1">
    <source>
        <dbReference type="SAM" id="Phobius"/>
    </source>
</evidence>
<name>A0A8J7PNH3_9BACT</name>
<feature type="transmembrane region" description="Helical" evidence="1">
    <location>
        <begin position="508"/>
        <end position="526"/>
    </location>
</feature>
<evidence type="ECO:0000313" key="2">
    <source>
        <dbReference type="EMBL" id="MBN8662130.1"/>
    </source>
</evidence>
<dbReference type="EMBL" id="JAFLCK010000031">
    <property type="protein sequence ID" value="MBN8662130.1"/>
    <property type="molecule type" value="Genomic_DNA"/>
</dbReference>
<feature type="transmembrane region" description="Helical" evidence="1">
    <location>
        <begin position="672"/>
        <end position="696"/>
    </location>
</feature>
<feature type="transmembrane region" description="Helical" evidence="1">
    <location>
        <begin position="124"/>
        <end position="144"/>
    </location>
</feature>
<dbReference type="PANTHER" id="PTHR11558">
    <property type="entry name" value="SPERMIDINE/SPERMINE SYNTHASE"/>
    <property type="match status" value="1"/>
</dbReference>
<feature type="transmembrane region" description="Helical" evidence="1">
    <location>
        <begin position="36"/>
        <end position="58"/>
    </location>
</feature>
<dbReference type="Proteomes" id="UP000664277">
    <property type="component" value="Unassembled WGS sequence"/>
</dbReference>